<evidence type="ECO:0008006" key="3">
    <source>
        <dbReference type="Google" id="ProtNLM"/>
    </source>
</evidence>
<dbReference type="AlphaFoldDB" id="A0A2K6P752"/>
<protein>
    <recommendedName>
        <fullName evidence="3">LYR motif containing 2</fullName>
    </recommendedName>
</protein>
<accession>A0A2K6P752</accession>
<name>A0A2K6P752_RHIRO</name>
<reference evidence="1" key="1">
    <citation type="submission" date="2025-08" db="UniProtKB">
        <authorList>
            <consortium name="Ensembl"/>
        </authorList>
    </citation>
    <scope>IDENTIFICATION</scope>
</reference>
<evidence type="ECO:0000313" key="1">
    <source>
        <dbReference type="Ensembl" id="ENSRROP00000012365.1"/>
    </source>
</evidence>
<organism evidence="1 2">
    <name type="scientific">Rhinopithecus roxellana</name>
    <name type="common">Golden snub-nosed monkey</name>
    <name type="synonym">Pygathrix roxellana</name>
    <dbReference type="NCBI Taxonomy" id="61622"/>
    <lineage>
        <taxon>Eukaryota</taxon>
        <taxon>Metazoa</taxon>
        <taxon>Chordata</taxon>
        <taxon>Craniata</taxon>
        <taxon>Vertebrata</taxon>
        <taxon>Euteleostomi</taxon>
        <taxon>Mammalia</taxon>
        <taxon>Eutheria</taxon>
        <taxon>Euarchontoglires</taxon>
        <taxon>Primates</taxon>
        <taxon>Haplorrhini</taxon>
        <taxon>Catarrhini</taxon>
        <taxon>Cercopithecidae</taxon>
        <taxon>Colobinae</taxon>
        <taxon>Rhinopithecus</taxon>
    </lineage>
</organism>
<dbReference type="Proteomes" id="UP000233200">
    <property type="component" value="Unplaced"/>
</dbReference>
<proteinExistence type="predicted"/>
<evidence type="ECO:0000313" key="2">
    <source>
        <dbReference type="Proteomes" id="UP000233200"/>
    </source>
</evidence>
<reference evidence="1" key="2">
    <citation type="submission" date="2025-09" db="UniProtKB">
        <authorList>
            <consortium name="Ensembl"/>
        </authorList>
    </citation>
    <scope>IDENTIFICATION</scope>
</reference>
<sequence>PPAMLTLKQFVRRQQVLLHYRRSLQTIWQVPNDSARKYLKYWAREELKGNKSKGWINS</sequence>
<dbReference type="Ensembl" id="ENSRROT00000036483.1">
    <property type="protein sequence ID" value="ENSRROP00000012365.1"/>
    <property type="gene ID" value="ENSRROG00000030493.1"/>
</dbReference>
<dbReference type="STRING" id="61622.ENSRROP00000012365"/>
<keyword evidence="2" id="KW-1185">Reference proteome</keyword>
<dbReference type="GeneTree" id="ENSGT00970000193737"/>